<evidence type="ECO:0000256" key="2">
    <source>
        <dbReference type="ARBA" id="ARBA00022840"/>
    </source>
</evidence>
<evidence type="ECO:0008006" key="7">
    <source>
        <dbReference type="Google" id="ProtNLM"/>
    </source>
</evidence>
<evidence type="ECO:0000256" key="1">
    <source>
        <dbReference type="ARBA" id="ARBA00022741"/>
    </source>
</evidence>
<dbReference type="AlphaFoldDB" id="A0A9P5SMX6"/>
<evidence type="ECO:0000313" key="6">
    <source>
        <dbReference type="Proteomes" id="UP000696485"/>
    </source>
</evidence>
<keyword evidence="2" id="KW-0067">ATP-binding</keyword>
<comment type="caution">
    <text evidence="5">The sequence shown here is derived from an EMBL/GenBank/DDBJ whole genome shotgun (WGS) entry which is preliminary data.</text>
</comment>
<dbReference type="CDD" id="cd02022">
    <property type="entry name" value="DPCK"/>
    <property type="match status" value="1"/>
</dbReference>
<sequence length="254" mass="28235">MRVVGLTGGIASGKSTVVSTILSLNVPVIDCDVLARLVVEPGHSAYKKLAAHFGNEIFQNQEIGQPLDRAKLGSIIFTDASQRRVVNSIIHPAVRDEILKRLLKYWIKGTSLVVIDVPLLLEGELWRIVSEVIVVYCPPEVQLARIQSRDGLTAQEAQARIDSQRPLIEKVDYADHVIYNISDLDTLKNSTLQVMKDIKPNPIWTVLGYFPPFTLLMATWVIVKRHLKGDPRKTVTNGNRSSVSTSAPPKQKKV</sequence>
<dbReference type="HAMAP" id="MF_00376">
    <property type="entry name" value="Dephospho_CoA_kinase"/>
    <property type="match status" value="1"/>
</dbReference>
<dbReference type="PANTHER" id="PTHR10695:SF46">
    <property type="entry name" value="BIFUNCTIONAL COENZYME A SYNTHASE-RELATED"/>
    <property type="match status" value="1"/>
</dbReference>
<dbReference type="GO" id="GO:0004140">
    <property type="term" value="F:dephospho-CoA kinase activity"/>
    <property type="evidence" value="ECO:0007669"/>
    <property type="project" value="InterPro"/>
</dbReference>
<keyword evidence="4" id="KW-0472">Membrane</keyword>
<keyword evidence="4" id="KW-0812">Transmembrane</keyword>
<proteinExistence type="inferred from homology"/>
<gene>
    <name evidence="5" type="ORF">BG006_002712</name>
</gene>
<feature type="compositionally biased region" description="Polar residues" evidence="3">
    <location>
        <begin position="234"/>
        <end position="248"/>
    </location>
</feature>
<feature type="transmembrane region" description="Helical" evidence="4">
    <location>
        <begin position="203"/>
        <end position="223"/>
    </location>
</feature>
<keyword evidence="6" id="KW-1185">Reference proteome</keyword>
<dbReference type="InterPro" id="IPR027417">
    <property type="entry name" value="P-loop_NTPase"/>
</dbReference>
<evidence type="ECO:0000256" key="3">
    <source>
        <dbReference type="SAM" id="MobiDB-lite"/>
    </source>
</evidence>
<dbReference type="Gene3D" id="3.40.50.300">
    <property type="entry name" value="P-loop containing nucleotide triphosphate hydrolases"/>
    <property type="match status" value="1"/>
</dbReference>
<dbReference type="PANTHER" id="PTHR10695">
    <property type="entry name" value="DEPHOSPHO-COA KINASE-RELATED"/>
    <property type="match status" value="1"/>
</dbReference>
<organism evidence="5 6">
    <name type="scientific">Podila minutissima</name>
    <dbReference type="NCBI Taxonomy" id="64525"/>
    <lineage>
        <taxon>Eukaryota</taxon>
        <taxon>Fungi</taxon>
        <taxon>Fungi incertae sedis</taxon>
        <taxon>Mucoromycota</taxon>
        <taxon>Mortierellomycotina</taxon>
        <taxon>Mortierellomycetes</taxon>
        <taxon>Mortierellales</taxon>
        <taxon>Mortierellaceae</taxon>
        <taxon>Podila</taxon>
    </lineage>
</organism>
<feature type="region of interest" description="Disordered" evidence="3">
    <location>
        <begin position="231"/>
        <end position="254"/>
    </location>
</feature>
<dbReference type="GO" id="GO:0015937">
    <property type="term" value="P:coenzyme A biosynthetic process"/>
    <property type="evidence" value="ECO:0007669"/>
    <property type="project" value="InterPro"/>
</dbReference>
<dbReference type="SUPFAM" id="SSF52540">
    <property type="entry name" value="P-loop containing nucleoside triphosphate hydrolases"/>
    <property type="match status" value="1"/>
</dbReference>
<keyword evidence="4" id="KW-1133">Transmembrane helix</keyword>
<keyword evidence="1" id="KW-0547">Nucleotide-binding</keyword>
<dbReference type="NCBIfam" id="TIGR00152">
    <property type="entry name" value="dephospho-CoA kinase"/>
    <property type="match status" value="1"/>
</dbReference>
<evidence type="ECO:0000313" key="5">
    <source>
        <dbReference type="EMBL" id="KAF9334092.1"/>
    </source>
</evidence>
<dbReference type="GO" id="GO:0005524">
    <property type="term" value="F:ATP binding"/>
    <property type="evidence" value="ECO:0007669"/>
    <property type="project" value="UniProtKB-KW"/>
</dbReference>
<dbReference type="Proteomes" id="UP000696485">
    <property type="component" value="Unassembled WGS sequence"/>
</dbReference>
<evidence type="ECO:0000256" key="4">
    <source>
        <dbReference type="SAM" id="Phobius"/>
    </source>
</evidence>
<dbReference type="PROSITE" id="PS51219">
    <property type="entry name" value="DPCK"/>
    <property type="match status" value="1"/>
</dbReference>
<accession>A0A9P5SMX6</accession>
<dbReference type="Pfam" id="PF01121">
    <property type="entry name" value="CoaE"/>
    <property type="match status" value="1"/>
</dbReference>
<reference evidence="5" key="1">
    <citation type="journal article" date="2020" name="Fungal Divers.">
        <title>Resolving the Mortierellaceae phylogeny through synthesis of multi-gene phylogenetics and phylogenomics.</title>
        <authorList>
            <person name="Vandepol N."/>
            <person name="Liber J."/>
            <person name="Desiro A."/>
            <person name="Na H."/>
            <person name="Kennedy M."/>
            <person name="Barry K."/>
            <person name="Grigoriev I.V."/>
            <person name="Miller A.N."/>
            <person name="O'Donnell K."/>
            <person name="Stajich J.E."/>
            <person name="Bonito G."/>
        </authorList>
    </citation>
    <scope>NUCLEOTIDE SEQUENCE</scope>
    <source>
        <strain evidence="5">NVP1</strain>
    </source>
</reference>
<dbReference type="InterPro" id="IPR001977">
    <property type="entry name" value="Depp_CoAkinase"/>
</dbReference>
<protein>
    <recommendedName>
        <fullName evidence="7">Dephospho-CoA kinase</fullName>
    </recommendedName>
</protein>
<dbReference type="EMBL" id="JAAAUY010000167">
    <property type="protein sequence ID" value="KAF9334092.1"/>
    <property type="molecule type" value="Genomic_DNA"/>
</dbReference>
<name>A0A9P5SMX6_9FUNG</name>